<protein>
    <submittedName>
        <fullName evidence="3">Universal stress protein UspA and related nucleotide-binding proteins</fullName>
    </submittedName>
</protein>
<dbReference type="Pfam" id="PF00582">
    <property type="entry name" value="Usp"/>
    <property type="match status" value="2"/>
</dbReference>
<dbReference type="CDD" id="cd00293">
    <property type="entry name" value="USP-like"/>
    <property type="match status" value="2"/>
</dbReference>
<dbReference type="PANTHER" id="PTHR46268">
    <property type="entry name" value="STRESS RESPONSE PROTEIN NHAX"/>
    <property type="match status" value="1"/>
</dbReference>
<name>A0A6J4KSC7_9GAMM</name>
<dbReference type="InterPro" id="IPR006016">
    <property type="entry name" value="UspA"/>
</dbReference>
<dbReference type="PANTHER" id="PTHR46268:SF6">
    <property type="entry name" value="UNIVERSAL STRESS PROTEIN UP12"/>
    <property type="match status" value="1"/>
</dbReference>
<dbReference type="AlphaFoldDB" id="A0A6J4KSC7"/>
<evidence type="ECO:0000256" key="1">
    <source>
        <dbReference type="ARBA" id="ARBA00008791"/>
    </source>
</evidence>
<evidence type="ECO:0000313" key="3">
    <source>
        <dbReference type="EMBL" id="CAA9312132.1"/>
    </source>
</evidence>
<reference evidence="3" key="1">
    <citation type="submission" date="2020-02" db="EMBL/GenBank/DDBJ databases">
        <authorList>
            <person name="Meier V. D."/>
        </authorList>
    </citation>
    <scope>NUCLEOTIDE SEQUENCE</scope>
    <source>
        <strain evidence="3">AVDCRST_MAG71</strain>
    </source>
</reference>
<proteinExistence type="inferred from homology"/>
<accession>A0A6J4KSC7</accession>
<organism evidence="3">
    <name type="scientific">uncultured Lysobacter sp</name>
    <dbReference type="NCBI Taxonomy" id="271060"/>
    <lineage>
        <taxon>Bacteria</taxon>
        <taxon>Pseudomonadati</taxon>
        <taxon>Pseudomonadota</taxon>
        <taxon>Gammaproteobacteria</taxon>
        <taxon>Lysobacterales</taxon>
        <taxon>Lysobacteraceae</taxon>
        <taxon>Lysobacter</taxon>
        <taxon>environmental samples</taxon>
    </lineage>
</organism>
<dbReference type="SUPFAM" id="SSF52402">
    <property type="entry name" value="Adenine nucleotide alpha hydrolases-like"/>
    <property type="match status" value="2"/>
</dbReference>
<dbReference type="PRINTS" id="PR01438">
    <property type="entry name" value="UNVRSLSTRESS"/>
</dbReference>
<gene>
    <name evidence="3" type="ORF">AVDCRST_MAG71-750</name>
</gene>
<evidence type="ECO:0000259" key="2">
    <source>
        <dbReference type="Pfam" id="PF00582"/>
    </source>
</evidence>
<sequence length="292" mass="31244">MNESALIHADGCVLAAVDASAYATSVADYAGWAAARLSAPLELLRTLEKGVSAPVVDLSGNIALGTQEALLAELAELDARRMTLAQEQGRALLDGLRRRLAEEQGVSAEVRQRHGGPVEALLDLEPGVRLFVIGKRGEHADFARGHLGSNLERVLRAVHRPVLVAAREFSVPTRFVIAFDGSATTRRCVEMVCASPLLAGLACHVVTAGDPTPALQGHLDWARDRLRVAGFAADIHVEQGDAETVIARRVESLHADLLVAGAYGHSRIRSMILGSTTTQLLRQCQVPVLLLR</sequence>
<feature type="domain" description="UspA" evidence="2">
    <location>
        <begin position="13"/>
        <end position="164"/>
    </location>
</feature>
<dbReference type="InterPro" id="IPR006015">
    <property type="entry name" value="Universal_stress_UspA"/>
</dbReference>
<dbReference type="EMBL" id="CADCUA010000222">
    <property type="protein sequence ID" value="CAA9312132.1"/>
    <property type="molecule type" value="Genomic_DNA"/>
</dbReference>
<comment type="similarity">
    <text evidence="1">Belongs to the universal stress protein A family.</text>
</comment>
<dbReference type="Gene3D" id="3.40.50.12370">
    <property type="match status" value="1"/>
</dbReference>
<feature type="domain" description="UspA" evidence="2">
    <location>
        <begin position="222"/>
        <end position="292"/>
    </location>
</feature>